<dbReference type="AlphaFoldDB" id="A0A1U7IMF6"/>
<comment type="caution">
    <text evidence="10">The sequence shown here is derived from an EMBL/GenBank/DDBJ whole genome shotgun (WGS) entry which is preliminary data.</text>
</comment>
<evidence type="ECO:0000256" key="2">
    <source>
        <dbReference type="ARBA" id="ARBA00011738"/>
    </source>
</evidence>
<evidence type="ECO:0000313" key="11">
    <source>
        <dbReference type="Proteomes" id="UP000185860"/>
    </source>
</evidence>
<organism evidence="10 11">
    <name type="scientific">[Phormidium ambiguum] IAM M-71</name>
    <dbReference type="NCBI Taxonomy" id="454136"/>
    <lineage>
        <taxon>Bacteria</taxon>
        <taxon>Bacillati</taxon>
        <taxon>Cyanobacteriota</taxon>
        <taxon>Cyanophyceae</taxon>
        <taxon>Oscillatoriophycideae</taxon>
        <taxon>Aerosakkonematales</taxon>
        <taxon>Aerosakkonemataceae</taxon>
        <taxon>Floridanema</taxon>
    </lineage>
</organism>
<dbReference type="GO" id="GO:0046872">
    <property type="term" value="F:metal ion binding"/>
    <property type="evidence" value="ECO:0007669"/>
    <property type="project" value="UniProtKB-KW"/>
</dbReference>
<comment type="similarity">
    <text evidence="1 7">Belongs to the iron/manganese superoxide dismutase family.</text>
</comment>
<dbReference type="PRINTS" id="PR01703">
    <property type="entry name" value="MNSODISMTASE"/>
</dbReference>
<feature type="binding site" evidence="6">
    <location>
        <position position="209"/>
    </location>
    <ligand>
        <name>Mn(2+)</name>
        <dbReference type="ChEBI" id="CHEBI:29035"/>
    </ligand>
</feature>
<comment type="function">
    <text evidence="7">Destroys radicals which are normally produced within the cells and which are toxic to biological systems.</text>
</comment>
<dbReference type="OrthoDB" id="9803125at2"/>
<dbReference type="InterPro" id="IPR019831">
    <property type="entry name" value="Mn/Fe_SOD_N"/>
</dbReference>
<dbReference type="SUPFAM" id="SSF54719">
    <property type="entry name" value="Fe,Mn superoxide dismutase (SOD), C-terminal domain"/>
    <property type="match status" value="1"/>
</dbReference>
<comment type="catalytic activity">
    <reaction evidence="7">
        <text>2 superoxide + 2 H(+) = H2O2 + O2</text>
        <dbReference type="Rhea" id="RHEA:20696"/>
        <dbReference type="ChEBI" id="CHEBI:15378"/>
        <dbReference type="ChEBI" id="CHEBI:15379"/>
        <dbReference type="ChEBI" id="CHEBI:16240"/>
        <dbReference type="ChEBI" id="CHEBI:18421"/>
        <dbReference type="EC" id="1.15.1.1"/>
    </reaction>
</comment>
<feature type="binding site" evidence="6">
    <location>
        <position position="126"/>
    </location>
    <ligand>
        <name>Mn(2+)</name>
        <dbReference type="ChEBI" id="CHEBI:29035"/>
    </ligand>
</feature>
<protein>
    <recommendedName>
        <fullName evidence="3 7">Superoxide dismutase</fullName>
        <ecNumber evidence="3 7">1.15.1.1</ecNumber>
    </recommendedName>
</protein>
<dbReference type="Pfam" id="PF00081">
    <property type="entry name" value="Sod_Fe_N"/>
    <property type="match status" value="1"/>
</dbReference>
<evidence type="ECO:0000256" key="6">
    <source>
        <dbReference type="PIRSR" id="PIRSR000349-1"/>
    </source>
</evidence>
<keyword evidence="4 6" id="KW-0479">Metal-binding</keyword>
<dbReference type="InterPro" id="IPR019833">
    <property type="entry name" value="Mn/Fe_SOD_BS"/>
</dbReference>
<dbReference type="FunFam" id="3.55.40.20:FF:000001">
    <property type="entry name" value="Superoxide dismutase"/>
    <property type="match status" value="1"/>
</dbReference>
<dbReference type="InterPro" id="IPR019832">
    <property type="entry name" value="Mn/Fe_SOD_C"/>
</dbReference>
<dbReference type="PANTHER" id="PTHR43595:SF2">
    <property type="entry name" value="SMALL RIBOSOMAL SUBUNIT PROTEIN MS42"/>
    <property type="match status" value="1"/>
</dbReference>
<gene>
    <name evidence="10" type="ORF">NIES2119_10635</name>
</gene>
<evidence type="ECO:0000259" key="8">
    <source>
        <dbReference type="Pfam" id="PF00081"/>
    </source>
</evidence>
<evidence type="ECO:0000256" key="5">
    <source>
        <dbReference type="ARBA" id="ARBA00023002"/>
    </source>
</evidence>
<dbReference type="STRING" id="454136.NIES2119_10635"/>
<dbReference type="PROSITE" id="PS00088">
    <property type="entry name" value="SOD_MN"/>
    <property type="match status" value="1"/>
</dbReference>
<evidence type="ECO:0000259" key="9">
    <source>
        <dbReference type="Pfam" id="PF02777"/>
    </source>
</evidence>
<feature type="binding site" evidence="6">
    <location>
        <position position="71"/>
    </location>
    <ligand>
        <name>Mn(2+)</name>
        <dbReference type="ChEBI" id="CHEBI:29035"/>
    </ligand>
</feature>
<dbReference type="GO" id="GO:0005737">
    <property type="term" value="C:cytoplasm"/>
    <property type="evidence" value="ECO:0007669"/>
    <property type="project" value="TreeGrafter"/>
</dbReference>
<feature type="domain" description="Manganese/iron superoxide dismutase C-terminal" evidence="9">
    <location>
        <begin position="141"/>
        <end position="242"/>
    </location>
</feature>
<dbReference type="PROSITE" id="PS51257">
    <property type="entry name" value="PROKAR_LIPOPROTEIN"/>
    <property type="match status" value="1"/>
</dbReference>
<evidence type="ECO:0000256" key="4">
    <source>
        <dbReference type="ARBA" id="ARBA00022723"/>
    </source>
</evidence>
<dbReference type="FunFam" id="1.10.287.990:FF:000001">
    <property type="entry name" value="Superoxide dismutase"/>
    <property type="match status" value="1"/>
</dbReference>
<feature type="domain" description="Manganese/iron superoxide dismutase N-terminal" evidence="8">
    <location>
        <begin position="47"/>
        <end position="134"/>
    </location>
</feature>
<dbReference type="InterPro" id="IPR036324">
    <property type="entry name" value="Mn/Fe_SOD_N_sf"/>
</dbReference>
<dbReference type="RefSeq" id="WP_073593435.1">
    <property type="nucleotide sequence ID" value="NZ_MRCE01000008.1"/>
</dbReference>
<dbReference type="PIRSF" id="PIRSF000349">
    <property type="entry name" value="SODismutase"/>
    <property type="match status" value="1"/>
</dbReference>
<dbReference type="Pfam" id="PF02777">
    <property type="entry name" value="Sod_Fe_C"/>
    <property type="match status" value="1"/>
</dbReference>
<dbReference type="InterPro" id="IPR036314">
    <property type="entry name" value="SOD_C_sf"/>
</dbReference>
<comment type="subunit">
    <text evidence="2">Homodimer.</text>
</comment>
<evidence type="ECO:0000256" key="3">
    <source>
        <dbReference type="ARBA" id="ARBA00012682"/>
    </source>
</evidence>
<dbReference type="SUPFAM" id="SSF46609">
    <property type="entry name" value="Fe,Mn superoxide dismutase (SOD), N-terminal domain"/>
    <property type="match status" value="1"/>
</dbReference>
<evidence type="ECO:0000256" key="1">
    <source>
        <dbReference type="ARBA" id="ARBA00008714"/>
    </source>
</evidence>
<dbReference type="Gene3D" id="3.55.40.20">
    <property type="entry name" value="Iron/manganese superoxide dismutase, C-terminal domain"/>
    <property type="match status" value="1"/>
</dbReference>
<dbReference type="Gene3D" id="1.10.287.990">
    <property type="entry name" value="Fe,Mn superoxide dismutase (SOD) domain"/>
    <property type="match status" value="1"/>
</dbReference>
<dbReference type="EC" id="1.15.1.1" evidence="3 7"/>
<feature type="binding site" evidence="6">
    <location>
        <position position="213"/>
    </location>
    <ligand>
        <name>Mn(2+)</name>
        <dbReference type="ChEBI" id="CHEBI:29035"/>
    </ligand>
</feature>
<name>A0A1U7IMF6_9CYAN</name>
<keyword evidence="5 7" id="KW-0560">Oxidoreductase</keyword>
<dbReference type="InterPro" id="IPR001189">
    <property type="entry name" value="Mn/Fe_SOD"/>
</dbReference>
<dbReference type="Proteomes" id="UP000185860">
    <property type="component" value="Unassembled WGS sequence"/>
</dbReference>
<evidence type="ECO:0000256" key="7">
    <source>
        <dbReference type="RuleBase" id="RU000414"/>
    </source>
</evidence>
<dbReference type="PANTHER" id="PTHR43595">
    <property type="entry name" value="37S RIBOSOMAL PROTEIN S26, MITOCHONDRIAL"/>
    <property type="match status" value="1"/>
</dbReference>
<accession>A0A1U7IMF6</accession>
<evidence type="ECO:0000313" key="10">
    <source>
        <dbReference type="EMBL" id="OKH38473.1"/>
    </source>
</evidence>
<reference evidence="10 11" key="1">
    <citation type="submission" date="2016-11" db="EMBL/GenBank/DDBJ databases">
        <title>Draft Genome Sequences of Nine Cyanobacterial Strains from Diverse Habitats.</title>
        <authorList>
            <person name="Zhu T."/>
            <person name="Hou S."/>
            <person name="Lu X."/>
            <person name="Hess W.R."/>
        </authorList>
    </citation>
    <scope>NUCLEOTIDE SEQUENCE [LARGE SCALE GENOMIC DNA]</scope>
    <source>
        <strain evidence="10 11">IAM M-71</strain>
    </source>
</reference>
<dbReference type="GO" id="GO:0004784">
    <property type="term" value="F:superoxide dismutase activity"/>
    <property type="evidence" value="ECO:0007669"/>
    <property type="project" value="UniProtKB-EC"/>
</dbReference>
<proteinExistence type="inferred from homology"/>
<sequence>MILNRRNFLVLAGSSIGAVTFGACQVSGDNITDKESETNVAQNTGVFTLPPLPYSFDALEPHIDAKTMEIHHDKHHAAYVKNLNDAIAKYPNLKGQTIEQLLRNIESLPQDIRTTIRNNGGGHYNHSMFWKIMKPNGGGEPTGEIATAINQAFGSFAEFKRLFNESGSKRFGSGWVWLVRNADGKLGVMSTANQNSPLMEGKFPIMGNDVWEHAYYLKYQNRRADYLNAWWNTLNWDEINKRFSAGI</sequence>
<dbReference type="EMBL" id="MRCE01000008">
    <property type="protein sequence ID" value="OKH38473.1"/>
    <property type="molecule type" value="Genomic_DNA"/>
</dbReference>